<comment type="caution">
    <text evidence="3">The sequence shown here is derived from an EMBL/GenBank/DDBJ whole genome shotgun (WGS) entry which is preliminary data.</text>
</comment>
<dbReference type="PANTHER" id="PTHR35395">
    <property type="entry name" value="DUF6536 DOMAIN-CONTAINING PROTEIN"/>
    <property type="match status" value="1"/>
</dbReference>
<feature type="transmembrane region" description="Helical" evidence="1">
    <location>
        <begin position="361"/>
        <end position="383"/>
    </location>
</feature>
<dbReference type="GeneID" id="19169306"/>
<dbReference type="PANTHER" id="PTHR35395:SF1">
    <property type="entry name" value="DUF6536 DOMAIN-CONTAINING PROTEIN"/>
    <property type="match status" value="1"/>
</dbReference>
<feature type="transmembrane region" description="Helical" evidence="1">
    <location>
        <begin position="434"/>
        <end position="452"/>
    </location>
</feature>
<keyword evidence="4" id="KW-1185">Reference proteome</keyword>
<dbReference type="HOGENOM" id="CLU_010112_0_0_1"/>
<accession>W9Y5N1</accession>
<reference evidence="3 4" key="1">
    <citation type="submission" date="2013-03" db="EMBL/GenBank/DDBJ databases">
        <title>The Genome Sequence of Capronia epimyces CBS 606.96.</title>
        <authorList>
            <consortium name="The Broad Institute Genomics Platform"/>
            <person name="Cuomo C."/>
            <person name="de Hoog S."/>
            <person name="Gorbushina A."/>
            <person name="Walker B."/>
            <person name="Young S.K."/>
            <person name="Zeng Q."/>
            <person name="Gargeya S."/>
            <person name="Fitzgerald M."/>
            <person name="Haas B."/>
            <person name="Abouelleil A."/>
            <person name="Allen A.W."/>
            <person name="Alvarado L."/>
            <person name="Arachchi H.M."/>
            <person name="Berlin A.M."/>
            <person name="Chapman S.B."/>
            <person name="Gainer-Dewar J."/>
            <person name="Goldberg J."/>
            <person name="Griggs A."/>
            <person name="Gujja S."/>
            <person name="Hansen M."/>
            <person name="Howarth C."/>
            <person name="Imamovic A."/>
            <person name="Ireland A."/>
            <person name="Larimer J."/>
            <person name="McCowan C."/>
            <person name="Murphy C."/>
            <person name="Pearson M."/>
            <person name="Poon T.W."/>
            <person name="Priest M."/>
            <person name="Roberts A."/>
            <person name="Saif S."/>
            <person name="Shea T."/>
            <person name="Sisk P."/>
            <person name="Sykes S."/>
            <person name="Wortman J."/>
            <person name="Nusbaum C."/>
            <person name="Birren B."/>
        </authorList>
    </citation>
    <scope>NUCLEOTIDE SEQUENCE [LARGE SCALE GENOMIC DNA]</scope>
    <source>
        <strain evidence="3 4">CBS 606.96</strain>
    </source>
</reference>
<evidence type="ECO:0000313" key="4">
    <source>
        <dbReference type="Proteomes" id="UP000019478"/>
    </source>
</evidence>
<dbReference type="EMBL" id="AMGY01000004">
    <property type="protein sequence ID" value="EXJ84521.1"/>
    <property type="molecule type" value="Genomic_DNA"/>
</dbReference>
<evidence type="ECO:0000256" key="1">
    <source>
        <dbReference type="SAM" id="Phobius"/>
    </source>
</evidence>
<feature type="domain" description="DUF6536" evidence="2">
    <location>
        <begin position="5"/>
        <end position="124"/>
    </location>
</feature>
<dbReference type="RefSeq" id="XP_007733506.1">
    <property type="nucleotide sequence ID" value="XM_007735316.1"/>
</dbReference>
<name>W9Y5N1_9EURO</name>
<keyword evidence="1" id="KW-1133">Transmembrane helix</keyword>
<protein>
    <recommendedName>
        <fullName evidence="2">DUF6536 domain-containing protein</fullName>
    </recommendedName>
</protein>
<evidence type="ECO:0000259" key="2">
    <source>
        <dbReference type="Pfam" id="PF20163"/>
    </source>
</evidence>
<gene>
    <name evidence="3" type="ORF">A1O3_05190</name>
</gene>
<sequence>MDMQGGIWMVFAGSCRQTEIKDTWVHLALNVVATVLLASSNYCMQLLSSPSRNEIDHAHANRKWLDIGIPSLRNLGSLRKKKVVLWWTLGMSSIPLHLVYNSIFYSALATNDYNVLYASEDFVEGAPYDTTKFPDTRACNVTDIQSRAKQFQVLSNKDCIHAYAKDFVEDRRNVIVVVKNPPANQGCLFKIADNEFPAVITTKYDPFSWICDNSNVVNQTGACCENEWGFVPCPKITPKLLNMADQWSTGGFQVDRCLSEPVESRCHLHFSLILMGVVLGFNVLKVIGIWFVAFRMGEAPLVTTGDAIQSFLRDPDRTTEGMCLASHASVVASSKLGYSAMPMRYSPRQHRFYEAASWRQWSFLLGLFVLLGVGTSVFLALGIRHLMGDRTIQNAWSIGVGNVRPQNLIMGWNLPGYGNTSIAVSTLIANTPQALFSFLYVCYNSLFTVMFLSREILRFGVPAGRGRKYLRVSDPRGEQKSTYFLNLPYKYGIPLLAGSGMLHWLVSQSVFLANITIIPRDGLVPMQDEITTVAYSPLAMLLLLFLVFLLLVFLLVTALRRLPFGMPLVSSNSLALSAACHPPVGPDATAEREDMVLRPLNWGAMPAGSKMVNPRLQDHYSPAFDAEADDDGRGIGHCCLSDQVLVVPEVGRLYAQATGYVHY</sequence>
<dbReference type="Pfam" id="PF20163">
    <property type="entry name" value="DUF6536"/>
    <property type="match status" value="1"/>
</dbReference>
<feature type="transmembrane region" description="Helical" evidence="1">
    <location>
        <begin position="538"/>
        <end position="559"/>
    </location>
</feature>
<feature type="transmembrane region" description="Helical" evidence="1">
    <location>
        <begin position="268"/>
        <end position="293"/>
    </location>
</feature>
<keyword evidence="1" id="KW-0472">Membrane</keyword>
<dbReference type="Proteomes" id="UP000019478">
    <property type="component" value="Unassembled WGS sequence"/>
</dbReference>
<feature type="transmembrane region" description="Helical" evidence="1">
    <location>
        <begin position="495"/>
        <end position="518"/>
    </location>
</feature>
<evidence type="ECO:0000313" key="3">
    <source>
        <dbReference type="EMBL" id="EXJ84521.1"/>
    </source>
</evidence>
<dbReference type="OrthoDB" id="5429634at2759"/>
<dbReference type="AlphaFoldDB" id="W9Y5N1"/>
<organism evidence="3 4">
    <name type="scientific">Capronia epimyces CBS 606.96</name>
    <dbReference type="NCBI Taxonomy" id="1182542"/>
    <lineage>
        <taxon>Eukaryota</taxon>
        <taxon>Fungi</taxon>
        <taxon>Dikarya</taxon>
        <taxon>Ascomycota</taxon>
        <taxon>Pezizomycotina</taxon>
        <taxon>Eurotiomycetes</taxon>
        <taxon>Chaetothyriomycetidae</taxon>
        <taxon>Chaetothyriales</taxon>
        <taxon>Herpotrichiellaceae</taxon>
        <taxon>Capronia</taxon>
    </lineage>
</organism>
<dbReference type="eggNOG" id="ENOG502RYAY">
    <property type="taxonomic scope" value="Eukaryota"/>
</dbReference>
<dbReference type="InterPro" id="IPR046623">
    <property type="entry name" value="DUF6536"/>
</dbReference>
<feature type="transmembrane region" description="Helical" evidence="1">
    <location>
        <begin position="83"/>
        <end position="100"/>
    </location>
</feature>
<dbReference type="STRING" id="1182542.W9Y5N1"/>
<keyword evidence="1" id="KW-0812">Transmembrane</keyword>
<proteinExistence type="predicted"/>